<dbReference type="RefSeq" id="WP_060792985.1">
    <property type="nucleotide sequence ID" value="NZ_JAQRDL010000014.1"/>
</dbReference>
<dbReference type="Proteomes" id="UP000286288">
    <property type="component" value="Unassembled WGS sequence"/>
</dbReference>
<proteinExistence type="predicted"/>
<evidence type="ECO:0000313" key="1">
    <source>
        <dbReference type="EMBL" id="RHK06365.1"/>
    </source>
</evidence>
<protein>
    <submittedName>
        <fullName evidence="1">Uncharacterized protein</fullName>
    </submittedName>
</protein>
<dbReference type="EMBL" id="QRMZ01000010">
    <property type="protein sequence ID" value="RHK06365.1"/>
    <property type="molecule type" value="Genomic_DNA"/>
</dbReference>
<dbReference type="InterPro" id="IPR054275">
    <property type="entry name" value="DUF7006"/>
</dbReference>
<evidence type="ECO:0000313" key="2">
    <source>
        <dbReference type="Proteomes" id="UP000286288"/>
    </source>
</evidence>
<comment type="caution">
    <text evidence="1">The sequence shown here is derived from an EMBL/GenBank/DDBJ whole genome shotgun (WGS) entry which is preliminary data.</text>
</comment>
<sequence>MERSDSVLSEKINDPKDYLSYSKEVLLSAGVLTAYPKLFTYYQELCVDFEDIYYDRTKNLFDTFRALLAVDAQIQILLELVTNTKTDLCQELGMKEEEIISMIKHDKRYYYRELTGHATNQLPKWGLIYLSEE</sequence>
<organism evidence="1 2">
    <name type="scientific">Enterococcus casseliflavus</name>
    <name type="common">Enterococcus flavescens</name>
    <dbReference type="NCBI Taxonomy" id="37734"/>
    <lineage>
        <taxon>Bacteria</taxon>
        <taxon>Bacillati</taxon>
        <taxon>Bacillota</taxon>
        <taxon>Bacilli</taxon>
        <taxon>Lactobacillales</taxon>
        <taxon>Enterococcaceae</taxon>
        <taxon>Enterococcus</taxon>
    </lineage>
</organism>
<reference evidence="1 2" key="1">
    <citation type="submission" date="2018-08" db="EMBL/GenBank/DDBJ databases">
        <title>A genome reference for cultivated species of the human gut microbiota.</title>
        <authorList>
            <person name="Zou Y."/>
            <person name="Xue W."/>
            <person name="Luo G."/>
        </authorList>
    </citation>
    <scope>NUCLEOTIDE SEQUENCE [LARGE SCALE GENOMIC DNA]</scope>
    <source>
        <strain evidence="1 2">AF48-16</strain>
    </source>
</reference>
<gene>
    <name evidence="1" type="ORF">DW084_08800</name>
</gene>
<name>A0A415ESU2_ENTCA</name>
<accession>A0A415ESU2</accession>
<dbReference type="AlphaFoldDB" id="A0A415ESU2"/>
<dbReference type="Pfam" id="PF22652">
    <property type="entry name" value="DUF7006"/>
    <property type="match status" value="1"/>
</dbReference>